<evidence type="ECO:0000256" key="2">
    <source>
        <dbReference type="ARBA" id="ARBA00022475"/>
    </source>
</evidence>
<evidence type="ECO:0000256" key="7">
    <source>
        <dbReference type="ARBA" id="ARBA00023136"/>
    </source>
</evidence>
<proteinExistence type="predicted"/>
<evidence type="ECO:0000256" key="5">
    <source>
        <dbReference type="ARBA" id="ARBA00022692"/>
    </source>
</evidence>
<keyword evidence="5 8" id="KW-0812">Transmembrane</keyword>
<keyword evidence="2" id="KW-1003">Cell membrane</keyword>
<dbReference type="Pfam" id="PF13231">
    <property type="entry name" value="PMT_2"/>
    <property type="match status" value="1"/>
</dbReference>
<evidence type="ECO:0000256" key="8">
    <source>
        <dbReference type="SAM" id="Phobius"/>
    </source>
</evidence>
<dbReference type="InterPro" id="IPR050297">
    <property type="entry name" value="LipidA_mod_glycosyltrf_83"/>
</dbReference>
<feature type="transmembrane region" description="Helical" evidence="8">
    <location>
        <begin position="209"/>
        <end position="228"/>
    </location>
</feature>
<keyword evidence="7 8" id="KW-0472">Membrane</keyword>
<dbReference type="RefSeq" id="WP_267678118.1">
    <property type="nucleotide sequence ID" value="NZ_CP113088.1"/>
</dbReference>
<dbReference type="EMBL" id="CP113088">
    <property type="protein sequence ID" value="WAC03528.1"/>
    <property type="molecule type" value="Genomic_DNA"/>
</dbReference>
<evidence type="ECO:0000256" key="1">
    <source>
        <dbReference type="ARBA" id="ARBA00004651"/>
    </source>
</evidence>
<dbReference type="PANTHER" id="PTHR33908:SF3">
    <property type="entry name" value="UNDECAPRENYL PHOSPHATE-ALPHA-4-AMINO-4-DEOXY-L-ARABINOSE ARABINOSYL TRANSFERASE"/>
    <property type="match status" value="1"/>
</dbReference>
<dbReference type="PANTHER" id="PTHR33908">
    <property type="entry name" value="MANNOSYLTRANSFERASE YKCB-RELATED"/>
    <property type="match status" value="1"/>
</dbReference>
<dbReference type="EC" id="2.4.-.-" evidence="10"/>
<feature type="transmembrane region" description="Helical" evidence="8">
    <location>
        <begin position="116"/>
        <end position="133"/>
    </location>
</feature>
<comment type="subcellular location">
    <subcellularLocation>
        <location evidence="1">Cell membrane</location>
        <topology evidence="1">Multi-pass membrane protein</topology>
    </subcellularLocation>
</comment>
<name>A0A9E8SEG3_9FLAO</name>
<dbReference type="Proteomes" id="UP001164705">
    <property type="component" value="Chromosome"/>
</dbReference>
<evidence type="ECO:0000313" key="10">
    <source>
        <dbReference type="EMBL" id="WAC03528.1"/>
    </source>
</evidence>
<feature type="domain" description="Glycosyltransferase RgtA/B/C/D-like" evidence="9">
    <location>
        <begin position="63"/>
        <end position="222"/>
    </location>
</feature>
<protein>
    <submittedName>
        <fullName evidence="10">Glycosyltransferase family 39 protein</fullName>
        <ecNumber evidence="10">2.4.-.-</ecNumber>
    </submittedName>
</protein>
<sequence length="293" mass="33373">MLKTLKNYPVIAICLFVAIMLLPNLDTIQVSIMEARNFITAREMVLNDHWLLTTMNGEPRYQKPPLPTWFSALSAIIFGVKSVFAMRLPAILMVMAMACFMFYLSRSILKSRTQSLINALVLITSLYVSLITIEAPWDIFTHGFMLIAIYHLYKLFKAKTILWKNTVLAGVFIGLSLLSKGPIAFYALLLPFLIAYGFAFKYKQVKQKIIPFISIILIALVVGGWWFLYVRLADPITFESITNDEAGKWGSYNTGPIYYYWSFFVQSGISDHSSIYFIIISLYETPGQSLESL</sequence>
<feature type="transmembrane region" description="Helical" evidence="8">
    <location>
        <begin position="184"/>
        <end position="202"/>
    </location>
</feature>
<keyword evidence="11" id="KW-1185">Reference proteome</keyword>
<feature type="transmembrane region" description="Helical" evidence="8">
    <location>
        <begin position="7"/>
        <end position="25"/>
    </location>
</feature>
<dbReference type="GO" id="GO:0009103">
    <property type="term" value="P:lipopolysaccharide biosynthetic process"/>
    <property type="evidence" value="ECO:0007669"/>
    <property type="project" value="UniProtKB-ARBA"/>
</dbReference>
<dbReference type="GO" id="GO:0005886">
    <property type="term" value="C:plasma membrane"/>
    <property type="evidence" value="ECO:0007669"/>
    <property type="project" value="UniProtKB-SubCell"/>
</dbReference>
<reference evidence="10" key="1">
    <citation type="submission" date="2022-11" db="EMBL/GenBank/DDBJ databases">
        <title>Lacinutrix neustonica HL-RS19T sp. nov., isolated from the surface microlayer sample of brackish Lake Shihwa.</title>
        <authorList>
            <person name="Choi J.Y."/>
            <person name="Hwang C.Y."/>
        </authorList>
    </citation>
    <scope>NUCLEOTIDE SEQUENCE</scope>
    <source>
        <strain evidence="10">HL-RS19</strain>
    </source>
</reference>
<accession>A0A9E8SEG3</accession>
<dbReference type="InterPro" id="IPR038731">
    <property type="entry name" value="RgtA/B/C-like"/>
</dbReference>
<organism evidence="10 11">
    <name type="scientific">Lacinutrix neustonica</name>
    <dbReference type="NCBI Taxonomy" id="2980107"/>
    <lineage>
        <taxon>Bacteria</taxon>
        <taxon>Pseudomonadati</taxon>
        <taxon>Bacteroidota</taxon>
        <taxon>Flavobacteriia</taxon>
        <taxon>Flavobacteriales</taxon>
        <taxon>Flavobacteriaceae</taxon>
        <taxon>Lacinutrix</taxon>
    </lineage>
</organism>
<evidence type="ECO:0000256" key="6">
    <source>
        <dbReference type="ARBA" id="ARBA00022989"/>
    </source>
</evidence>
<feature type="transmembrane region" description="Helical" evidence="8">
    <location>
        <begin position="161"/>
        <end position="178"/>
    </location>
</feature>
<feature type="transmembrane region" description="Helical" evidence="8">
    <location>
        <begin position="84"/>
        <end position="104"/>
    </location>
</feature>
<gene>
    <name evidence="10" type="ORF">N7U66_08630</name>
</gene>
<evidence type="ECO:0000259" key="9">
    <source>
        <dbReference type="Pfam" id="PF13231"/>
    </source>
</evidence>
<keyword evidence="3 10" id="KW-0328">Glycosyltransferase</keyword>
<dbReference type="GO" id="GO:0016763">
    <property type="term" value="F:pentosyltransferase activity"/>
    <property type="evidence" value="ECO:0007669"/>
    <property type="project" value="TreeGrafter"/>
</dbReference>
<evidence type="ECO:0000313" key="11">
    <source>
        <dbReference type="Proteomes" id="UP001164705"/>
    </source>
</evidence>
<dbReference type="AlphaFoldDB" id="A0A9E8SEG3"/>
<keyword evidence="6 8" id="KW-1133">Transmembrane helix</keyword>
<feature type="transmembrane region" description="Helical" evidence="8">
    <location>
        <begin position="139"/>
        <end position="156"/>
    </location>
</feature>
<evidence type="ECO:0000256" key="3">
    <source>
        <dbReference type="ARBA" id="ARBA00022676"/>
    </source>
</evidence>
<evidence type="ECO:0000256" key="4">
    <source>
        <dbReference type="ARBA" id="ARBA00022679"/>
    </source>
</evidence>
<dbReference type="GO" id="GO:0010041">
    <property type="term" value="P:response to iron(III) ion"/>
    <property type="evidence" value="ECO:0007669"/>
    <property type="project" value="TreeGrafter"/>
</dbReference>
<keyword evidence="4 10" id="KW-0808">Transferase</keyword>
<dbReference type="KEGG" id="lnu:N7U66_08630"/>